<dbReference type="AlphaFoldDB" id="A0A8J8B093"/>
<keyword evidence="2" id="KW-1185">Reference proteome</keyword>
<sequence length="96" mass="10816">MMICPICKKEGLKNRNALHAHMLKSHLEEYRAKDCKLEAFGVVKEEPGAGRKEAPEGFRPLNKSHPLERAAYDAGMRYTDGDDVWTAAECKKAGWL</sequence>
<evidence type="ECO:0000313" key="1">
    <source>
        <dbReference type="EMBL" id="MBR0596602.1"/>
    </source>
</evidence>
<dbReference type="EMBL" id="JAGSND010000001">
    <property type="protein sequence ID" value="MBR0596602.1"/>
    <property type="molecule type" value="Genomic_DNA"/>
</dbReference>
<proteinExistence type="predicted"/>
<dbReference type="Proteomes" id="UP000675664">
    <property type="component" value="Unassembled WGS sequence"/>
</dbReference>
<reference evidence="1" key="1">
    <citation type="submission" date="2021-04" db="EMBL/GenBank/DDBJ databases">
        <title>Sinoanaerobacter chloroacetimidivorans sp. nov., an obligate anaerobic bacterium isolated from anaerobic sludge.</title>
        <authorList>
            <person name="Bao Y."/>
        </authorList>
    </citation>
    <scope>NUCLEOTIDE SEQUENCE</scope>
    <source>
        <strain evidence="1">BAD-6</strain>
    </source>
</reference>
<evidence type="ECO:0000313" key="2">
    <source>
        <dbReference type="Proteomes" id="UP000675664"/>
    </source>
</evidence>
<organism evidence="1 2">
    <name type="scientific">Sinanaerobacter chloroacetimidivorans</name>
    <dbReference type="NCBI Taxonomy" id="2818044"/>
    <lineage>
        <taxon>Bacteria</taxon>
        <taxon>Bacillati</taxon>
        <taxon>Bacillota</taxon>
        <taxon>Clostridia</taxon>
        <taxon>Peptostreptococcales</taxon>
        <taxon>Anaerovoracaceae</taxon>
        <taxon>Sinanaerobacter</taxon>
    </lineage>
</organism>
<accession>A0A8J8B093</accession>
<protein>
    <submittedName>
        <fullName evidence="1">Uncharacterized protein</fullName>
    </submittedName>
</protein>
<comment type="caution">
    <text evidence="1">The sequence shown here is derived from an EMBL/GenBank/DDBJ whole genome shotgun (WGS) entry which is preliminary data.</text>
</comment>
<name>A0A8J8B093_9FIRM</name>
<gene>
    <name evidence="1" type="ORF">KCX82_01815</name>
</gene>
<dbReference type="RefSeq" id="WP_227016726.1">
    <property type="nucleotide sequence ID" value="NZ_JAGSND010000001.1"/>
</dbReference>
<reference evidence="1" key="2">
    <citation type="submission" date="2021-04" db="EMBL/GenBank/DDBJ databases">
        <authorList>
            <person name="Liu J."/>
        </authorList>
    </citation>
    <scope>NUCLEOTIDE SEQUENCE</scope>
    <source>
        <strain evidence="1">BAD-6</strain>
    </source>
</reference>